<dbReference type="PANTHER" id="PTHR40045">
    <property type="entry name" value="YCGG FAMILY PROTEIN"/>
    <property type="match status" value="1"/>
</dbReference>
<dbReference type="PANTHER" id="PTHR40045:SF1">
    <property type="entry name" value="YQCI_YCGG FAMILY PROTEIN"/>
    <property type="match status" value="1"/>
</dbReference>
<dbReference type="Pfam" id="PF08892">
    <property type="entry name" value="YqcI_YcgG"/>
    <property type="match status" value="1"/>
</dbReference>
<accession>A0ABY9JWW1</accession>
<protein>
    <submittedName>
        <fullName evidence="1">YqcI/YcgG family protein</fullName>
    </submittedName>
</protein>
<dbReference type="EMBL" id="CP129013">
    <property type="protein sequence ID" value="WLR43268.1"/>
    <property type="molecule type" value="Genomic_DNA"/>
</dbReference>
<evidence type="ECO:0000313" key="2">
    <source>
        <dbReference type="Proteomes" id="UP001197974"/>
    </source>
</evidence>
<keyword evidence="2" id="KW-1185">Reference proteome</keyword>
<name>A0ABY9JWW1_9BACI</name>
<sequence length="248" mass="29581">MLVSKLLKATDITDDSYVPNWGLNVFQSFSSDMLDEERLFPCFLGVEGLKNDWLRFTFIDSLQTGMDKLAEDLRTYLKSYKQIGRYTSFVAFFKPEPLKTIEEYEKDFWRVLQNLHKLDDKPWPQEIPVDPDNHMWEFSFHDQPMFVVCNTPAHKKRKSRYSKTFMMTFQPRWVFEGIDENTVKGRNIQKIVRNRLKHYDDVAAHPELGWYGKESNLEWKQYYLKDDNEKSAAKCPFHASKPYQSMKE</sequence>
<evidence type="ECO:0000313" key="1">
    <source>
        <dbReference type="EMBL" id="WLR43268.1"/>
    </source>
</evidence>
<dbReference type="Proteomes" id="UP001197974">
    <property type="component" value="Chromosome"/>
</dbReference>
<dbReference type="RefSeq" id="WP_226539743.1">
    <property type="nucleotide sequence ID" value="NZ_CP129013.1"/>
</dbReference>
<dbReference type="InterPro" id="IPR014988">
    <property type="entry name" value="Uncharacterised_YqcI/YcgG"/>
</dbReference>
<reference evidence="1 2" key="1">
    <citation type="submission" date="2023-06" db="EMBL/GenBank/DDBJ databases">
        <title>Five Gram-positive bacteria isolated from mangrove sediments in Shenzhen, Guangdong, China.</title>
        <authorList>
            <person name="Yu S."/>
            <person name="Zheng W."/>
            <person name="Huang Y."/>
        </authorList>
    </citation>
    <scope>NUCLEOTIDE SEQUENCE [LARGE SCALE GENOMIC DNA]</scope>
    <source>
        <strain evidence="1 2">SaN35-3</strain>
    </source>
</reference>
<organism evidence="1 2">
    <name type="scientific">Bacillus carboniphilus</name>
    <dbReference type="NCBI Taxonomy" id="86663"/>
    <lineage>
        <taxon>Bacteria</taxon>
        <taxon>Bacillati</taxon>
        <taxon>Bacillota</taxon>
        <taxon>Bacilli</taxon>
        <taxon>Bacillales</taxon>
        <taxon>Bacillaceae</taxon>
        <taxon>Bacillus</taxon>
    </lineage>
</organism>
<proteinExistence type="predicted"/>
<gene>
    <name evidence="1" type="ORF">LC087_03480</name>
</gene>